<dbReference type="AlphaFoldDB" id="A0A067FVK1"/>
<evidence type="ECO:0000313" key="4">
    <source>
        <dbReference type="Proteomes" id="UP000027120"/>
    </source>
</evidence>
<dbReference type="EMBL" id="KK784889">
    <property type="protein sequence ID" value="KDO71434.1"/>
    <property type="molecule type" value="Genomic_DNA"/>
</dbReference>
<dbReference type="InterPro" id="IPR040387">
    <property type="entry name" value="RIN4/NOI4"/>
</dbReference>
<evidence type="ECO:0000259" key="2">
    <source>
        <dbReference type="Pfam" id="PF05627"/>
    </source>
</evidence>
<feature type="region of interest" description="Disordered" evidence="1">
    <location>
        <begin position="37"/>
        <end position="60"/>
    </location>
</feature>
<dbReference type="InterPro" id="IPR008700">
    <property type="entry name" value="TypeIII_avirulence_cleave"/>
</dbReference>
<dbReference type="Pfam" id="PF05627">
    <property type="entry name" value="AvrRpt-cleavage"/>
    <property type="match status" value="1"/>
</dbReference>
<name>A0A067FVK1_CITSI</name>
<gene>
    <name evidence="3" type="ORF">CISIN_1g044404mg</name>
</gene>
<dbReference type="Proteomes" id="UP000027120">
    <property type="component" value="Unassembled WGS sequence"/>
</dbReference>
<accession>A0A067FVK1</accession>
<sequence>MSSHGHGSTLPKFGEWDVNDPATADGFSFVFIKASEEKRGGSAAAGNVTSRSKYKTETNHHKQYSAKKKWFCCVFS</sequence>
<dbReference type="PANTHER" id="PTHR33159">
    <property type="entry name" value="RPM1-INTERACTING PROTEIN 4 (RIN4) FAMILY PROTEIN"/>
    <property type="match status" value="1"/>
</dbReference>
<protein>
    <recommendedName>
        <fullName evidence="2">RIN4 pathogenic type III effector avirulence factor Avr cleavage site domain-containing protein</fullName>
    </recommendedName>
</protein>
<dbReference type="PANTHER" id="PTHR33159:SF66">
    <property type="entry name" value="RPM1-INTERACTING PROTEIN 4 (RIN4) FAMILY PROTEIN"/>
    <property type="match status" value="1"/>
</dbReference>
<evidence type="ECO:0000313" key="3">
    <source>
        <dbReference type="EMBL" id="KDO71434.1"/>
    </source>
</evidence>
<dbReference type="STRING" id="2711.A0A067FVK1"/>
<evidence type="ECO:0000256" key="1">
    <source>
        <dbReference type="SAM" id="MobiDB-lite"/>
    </source>
</evidence>
<feature type="domain" description="RIN4 pathogenic type III effector avirulence factor Avr cleavage site" evidence="2">
    <location>
        <begin position="6"/>
        <end position="39"/>
    </location>
</feature>
<reference evidence="3 4" key="1">
    <citation type="submission" date="2014-04" db="EMBL/GenBank/DDBJ databases">
        <authorList>
            <consortium name="International Citrus Genome Consortium"/>
            <person name="Gmitter F."/>
            <person name="Chen C."/>
            <person name="Farmerie W."/>
            <person name="Harkins T."/>
            <person name="Desany B."/>
            <person name="Mohiuddin M."/>
            <person name="Kodira C."/>
            <person name="Borodovsky M."/>
            <person name="Lomsadze A."/>
            <person name="Burns P."/>
            <person name="Jenkins J."/>
            <person name="Prochnik S."/>
            <person name="Shu S."/>
            <person name="Chapman J."/>
            <person name="Pitluck S."/>
            <person name="Schmutz J."/>
            <person name="Rokhsar D."/>
        </authorList>
    </citation>
    <scope>NUCLEOTIDE SEQUENCE</scope>
</reference>
<keyword evidence="4" id="KW-1185">Reference proteome</keyword>
<proteinExistence type="predicted"/>
<organism evidence="3 4">
    <name type="scientific">Citrus sinensis</name>
    <name type="common">Sweet orange</name>
    <name type="synonym">Citrus aurantium var. sinensis</name>
    <dbReference type="NCBI Taxonomy" id="2711"/>
    <lineage>
        <taxon>Eukaryota</taxon>
        <taxon>Viridiplantae</taxon>
        <taxon>Streptophyta</taxon>
        <taxon>Embryophyta</taxon>
        <taxon>Tracheophyta</taxon>
        <taxon>Spermatophyta</taxon>
        <taxon>Magnoliopsida</taxon>
        <taxon>eudicotyledons</taxon>
        <taxon>Gunneridae</taxon>
        <taxon>Pentapetalae</taxon>
        <taxon>rosids</taxon>
        <taxon>malvids</taxon>
        <taxon>Sapindales</taxon>
        <taxon>Rutaceae</taxon>
        <taxon>Aurantioideae</taxon>
        <taxon>Citrus</taxon>
    </lineage>
</organism>
<dbReference type="GO" id="GO:0005886">
    <property type="term" value="C:plasma membrane"/>
    <property type="evidence" value="ECO:0000318"/>
    <property type="project" value="GO_Central"/>
</dbReference>